<keyword evidence="2" id="KW-1185">Reference proteome</keyword>
<reference evidence="2" key="1">
    <citation type="submission" date="2011-06" db="EMBL/GenBank/DDBJ databases">
        <title>The complete genome of chromosome of Runella slithyformis DSM 19594.</title>
        <authorList>
            <consortium name="US DOE Joint Genome Institute (JGI-PGF)"/>
            <person name="Lucas S."/>
            <person name="Han J."/>
            <person name="Lapidus A."/>
            <person name="Bruce D."/>
            <person name="Goodwin L."/>
            <person name="Pitluck S."/>
            <person name="Peters L."/>
            <person name="Kyrpides N."/>
            <person name="Mavromatis K."/>
            <person name="Ivanova N."/>
            <person name="Ovchinnikova G."/>
            <person name="Zhang X."/>
            <person name="Misra M."/>
            <person name="Detter J.C."/>
            <person name="Tapia R."/>
            <person name="Han C."/>
            <person name="Land M."/>
            <person name="Hauser L."/>
            <person name="Markowitz V."/>
            <person name="Cheng J.-F."/>
            <person name="Hugenholtz P."/>
            <person name="Woyke T."/>
            <person name="Wu D."/>
            <person name="Tindall B."/>
            <person name="Faehrich R."/>
            <person name="Brambilla E."/>
            <person name="Klenk H.-P."/>
            <person name="Eisen J.A."/>
        </authorList>
    </citation>
    <scope>NUCLEOTIDE SEQUENCE [LARGE SCALE GENOMIC DNA]</scope>
    <source>
        <strain evidence="2">ATCC 29530 / DSM 19594 / LMG 11500 / NCIMB 11436 / LSU 4</strain>
    </source>
</reference>
<protein>
    <submittedName>
        <fullName evidence="1">Uncharacterized protein</fullName>
    </submittedName>
</protein>
<accession>A0A7U4E8M7</accession>
<evidence type="ECO:0000313" key="2">
    <source>
        <dbReference type="Proteomes" id="UP000000493"/>
    </source>
</evidence>
<organism evidence="1 2">
    <name type="scientific">Runella slithyformis (strain ATCC 29530 / DSM 19594 / LMG 11500 / NCIMB 11436 / LSU 4)</name>
    <dbReference type="NCBI Taxonomy" id="761193"/>
    <lineage>
        <taxon>Bacteria</taxon>
        <taxon>Pseudomonadati</taxon>
        <taxon>Bacteroidota</taxon>
        <taxon>Cytophagia</taxon>
        <taxon>Cytophagales</taxon>
        <taxon>Spirosomataceae</taxon>
        <taxon>Runella</taxon>
    </lineage>
</organism>
<dbReference type="AlphaFoldDB" id="A0A7U4E8M7"/>
<reference evidence="1 2" key="2">
    <citation type="journal article" date="2012" name="Stand. Genomic Sci.">
        <title>Complete genome sequence of the aquatic bacterium Runella slithyformis type strain (LSU 4(T)).</title>
        <authorList>
            <person name="Copeland A."/>
            <person name="Zhang X."/>
            <person name="Misra M."/>
            <person name="Lapidus A."/>
            <person name="Nolan M."/>
            <person name="Lucas S."/>
            <person name="Deshpande S."/>
            <person name="Cheng J.F."/>
            <person name="Tapia R."/>
            <person name="Goodwin L.A."/>
            <person name="Pitluck S."/>
            <person name="Liolios K."/>
            <person name="Pagani I."/>
            <person name="Ivanova N."/>
            <person name="Mikhailova N."/>
            <person name="Pati A."/>
            <person name="Chen A."/>
            <person name="Palaniappan K."/>
            <person name="Land M."/>
            <person name="Hauser L."/>
            <person name="Pan C."/>
            <person name="Jeffries C.D."/>
            <person name="Detter J.C."/>
            <person name="Brambilla E.M."/>
            <person name="Rohde M."/>
            <person name="Djao O.D."/>
            <person name="Goker M."/>
            <person name="Sikorski J."/>
            <person name="Tindall B.J."/>
            <person name="Woyke T."/>
            <person name="Bristow J."/>
            <person name="Eisen J.A."/>
            <person name="Markowitz V."/>
            <person name="Hugenholtz P."/>
            <person name="Kyrpides N.C."/>
            <person name="Klenk H.P."/>
            <person name="Mavromatis K."/>
        </authorList>
    </citation>
    <scope>NUCLEOTIDE SEQUENCE [LARGE SCALE GENOMIC DNA]</scope>
    <source>
        <strain evidence="2">ATCC 29530 / DSM 19594 / LMG 11500 / NCIMB 11436 / LSU 4</strain>
    </source>
</reference>
<name>A0A7U4E8M7_RUNSL</name>
<gene>
    <name evidence="1" type="ordered locus">Runsl_5102</name>
</gene>
<dbReference type="EMBL" id="CP002859">
    <property type="protein sequence ID" value="AEI51404.1"/>
    <property type="molecule type" value="Genomic_DNA"/>
</dbReference>
<sequence length="53" mass="6033">MANGQGLNYLLGLTPISIVAKDLERTSTFFSKVLHFKERRPSARRDKNGTIRK</sequence>
<dbReference type="KEGG" id="rsi:Runsl_5102"/>
<dbReference type="Proteomes" id="UP000000493">
    <property type="component" value="Chromosome"/>
</dbReference>
<evidence type="ECO:0000313" key="1">
    <source>
        <dbReference type="EMBL" id="AEI51404.1"/>
    </source>
</evidence>
<proteinExistence type="predicted"/>